<reference evidence="7 8" key="1">
    <citation type="submission" date="2016-08" db="EMBL/GenBank/DDBJ databases">
        <title>A Parts List for Fungal Cellulosomes Revealed by Comparative Genomics.</title>
        <authorList>
            <consortium name="DOE Joint Genome Institute"/>
            <person name="Haitjema C.H."/>
            <person name="Gilmore S.P."/>
            <person name="Henske J.K."/>
            <person name="Solomon K.V."/>
            <person name="De Groot R."/>
            <person name="Kuo A."/>
            <person name="Mondo S.J."/>
            <person name="Salamov A.A."/>
            <person name="Labutti K."/>
            <person name="Zhao Z."/>
            <person name="Chiniquy J."/>
            <person name="Barry K."/>
            <person name="Brewer H.M."/>
            <person name="Purvine S.O."/>
            <person name="Wright A.T."/>
            <person name="Boxma B."/>
            <person name="Van Alen T."/>
            <person name="Hackstein J.H."/>
            <person name="Baker S.E."/>
            <person name="Grigoriev I.V."/>
            <person name="O'Malley M.A."/>
        </authorList>
    </citation>
    <scope>NUCLEOTIDE SEQUENCE [LARGE SCALE GENOMIC DNA]</scope>
    <source>
        <strain evidence="7 8">G1</strain>
    </source>
</reference>
<feature type="transmembrane region" description="Helical" evidence="5">
    <location>
        <begin position="124"/>
        <end position="144"/>
    </location>
</feature>
<evidence type="ECO:0000313" key="7">
    <source>
        <dbReference type="EMBL" id="ORY83466.1"/>
    </source>
</evidence>
<gene>
    <name evidence="7" type="ORF">LY90DRAFT_499672</name>
</gene>
<comment type="caution">
    <text evidence="7">The sequence shown here is derived from an EMBL/GenBank/DDBJ whole genome shotgun (WGS) entry which is preliminary data.</text>
</comment>
<protein>
    <recommendedName>
        <fullName evidence="6">G-protein coupled receptors family 3 profile domain-containing protein</fullName>
    </recommendedName>
</protein>
<organism evidence="7 8">
    <name type="scientific">Neocallimastix californiae</name>
    <dbReference type="NCBI Taxonomy" id="1754190"/>
    <lineage>
        <taxon>Eukaryota</taxon>
        <taxon>Fungi</taxon>
        <taxon>Fungi incertae sedis</taxon>
        <taxon>Chytridiomycota</taxon>
        <taxon>Chytridiomycota incertae sedis</taxon>
        <taxon>Neocallimastigomycetes</taxon>
        <taxon>Neocallimastigales</taxon>
        <taxon>Neocallimastigaceae</taxon>
        <taxon>Neocallimastix</taxon>
    </lineage>
</organism>
<evidence type="ECO:0000256" key="4">
    <source>
        <dbReference type="ARBA" id="ARBA00023136"/>
    </source>
</evidence>
<dbReference type="Pfam" id="PF00003">
    <property type="entry name" value="7tm_3"/>
    <property type="match status" value="1"/>
</dbReference>
<name>A0A1Y2FJQ2_9FUNG</name>
<keyword evidence="4 5" id="KW-0472">Membrane</keyword>
<evidence type="ECO:0000256" key="5">
    <source>
        <dbReference type="SAM" id="Phobius"/>
    </source>
</evidence>
<dbReference type="AlphaFoldDB" id="A0A1Y2FJQ2"/>
<dbReference type="InterPro" id="IPR017978">
    <property type="entry name" value="GPCR_3_C"/>
</dbReference>
<feature type="domain" description="G-protein coupled receptors family 3 profile" evidence="6">
    <location>
        <begin position="123"/>
        <end position="310"/>
    </location>
</feature>
<accession>A0A1Y2FJQ2</accession>
<dbReference type="GO" id="GO:0004930">
    <property type="term" value="F:G protein-coupled receptor activity"/>
    <property type="evidence" value="ECO:0007669"/>
    <property type="project" value="InterPro"/>
</dbReference>
<dbReference type="EMBL" id="MCOG01000007">
    <property type="protein sequence ID" value="ORY83466.1"/>
    <property type="molecule type" value="Genomic_DNA"/>
</dbReference>
<keyword evidence="8" id="KW-1185">Reference proteome</keyword>
<feature type="transmembrane region" description="Helical" evidence="5">
    <location>
        <begin position="272"/>
        <end position="298"/>
    </location>
</feature>
<sequence length="319" mass="36865">MDIYSIGTSLYFGQPLFTKFWNINLIQNYYKSLVPGYKKGISASCVGGNNLVINDNISEEKKIAAGKQLSFFYQKNSKKYNVRFGERKNLNQFLYGGLSAKKALRNINYINSFDQILYNSLDGYIVEGISVLIITIIVLSYGLVFTNKFQFLTNTISKTLLSFQILGLCMTGSYVFFILGKLSKFKCLAGMVFFFMGISFIITPLLIMEIIYFPENNKLSEFAKKHSCILLFLILLIDFVVYGIALILQPVHIEKFRSSENMIFRSCIHNKGYYFIFYIMVFLFKGILLLLILILAFIEWNLLDIKREIKIVSYIWINN</sequence>
<evidence type="ECO:0000256" key="3">
    <source>
        <dbReference type="ARBA" id="ARBA00022989"/>
    </source>
</evidence>
<feature type="transmembrane region" description="Helical" evidence="5">
    <location>
        <begin position="156"/>
        <end position="179"/>
    </location>
</feature>
<dbReference type="Proteomes" id="UP000193920">
    <property type="component" value="Unassembled WGS sequence"/>
</dbReference>
<evidence type="ECO:0000259" key="6">
    <source>
        <dbReference type="Pfam" id="PF00003"/>
    </source>
</evidence>
<evidence type="ECO:0000313" key="8">
    <source>
        <dbReference type="Proteomes" id="UP000193920"/>
    </source>
</evidence>
<comment type="subcellular location">
    <subcellularLocation>
        <location evidence="1">Membrane</location>
        <topology evidence="1">Multi-pass membrane protein</topology>
    </subcellularLocation>
</comment>
<keyword evidence="3 5" id="KW-1133">Transmembrane helix</keyword>
<evidence type="ECO:0000256" key="2">
    <source>
        <dbReference type="ARBA" id="ARBA00022692"/>
    </source>
</evidence>
<feature type="transmembrane region" description="Helical" evidence="5">
    <location>
        <begin position="229"/>
        <end position="251"/>
    </location>
</feature>
<dbReference type="GO" id="GO:0016020">
    <property type="term" value="C:membrane"/>
    <property type="evidence" value="ECO:0007669"/>
    <property type="project" value="UniProtKB-SubCell"/>
</dbReference>
<proteinExistence type="predicted"/>
<feature type="transmembrane region" description="Helical" evidence="5">
    <location>
        <begin position="191"/>
        <end position="213"/>
    </location>
</feature>
<evidence type="ECO:0000256" key="1">
    <source>
        <dbReference type="ARBA" id="ARBA00004141"/>
    </source>
</evidence>
<keyword evidence="2 5" id="KW-0812">Transmembrane</keyword>